<name>A0A8H6Y7Z3_9AGAR</name>
<sequence>MSLSRFPAPRFPLSASQIPTDIHFVFPIPKSRSRPQGQTAPLACARAPSHARAVKSPPRPPSDALTALRARALRMLLCTREICKVDVGGKEDEGKVNEEMKRGERMGSVLSTR</sequence>
<feature type="region of interest" description="Disordered" evidence="1">
    <location>
        <begin position="91"/>
        <end position="113"/>
    </location>
</feature>
<organism evidence="2 3">
    <name type="scientific">Mycena venus</name>
    <dbReference type="NCBI Taxonomy" id="2733690"/>
    <lineage>
        <taxon>Eukaryota</taxon>
        <taxon>Fungi</taxon>
        <taxon>Dikarya</taxon>
        <taxon>Basidiomycota</taxon>
        <taxon>Agaricomycotina</taxon>
        <taxon>Agaricomycetes</taxon>
        <taxon>Agaricomycetidae</taxon>
        <taxon>Agaricales</taxon>
        <taxon>Marasmiineae</taxon>
        <taxon>Mycenaceae</taxon>
        <taxon>Mycena</taxon>
    </lineage>
</organism>
<evidence type="ECO:0000256" key="1">
    <source>
        <dbReference type="SAM" id="MobiDB-lite"/>
    </source>
</evidence>
<dbReference type="EMBL" id="JACAZI010000007">
    <property type="protein sequence ID" value="KAF7355965.1"/>
    <property type="molecule type" value="Genomic_DNA"/>
</dbReference>
<feature type="compositionally biased region" description="Basic and acidic residues" evidence="1">
    <location>
        <begin position="91"/>
        <end position="105"/>
    </location>
</feature>
<evidence type="ECO:0000313" key="2">
    <source>
        <dbReference type="EMBL" id="KAF7355965.1"/>
    </source>
</evidence>
<comment type="caution">
    <text evidence="2">The sequence shown here is derived from an EMBL/GenBank/DDBJ whole genome shotgun (WGS) entry which is preliminary data.</text>
</comment>
<proteinExistence type="predicted"/>
<accession>A0A8H6Y7Z3</accession>
<keyword evidence="3" id="KW-1185">Reference proteome</keyword>
<dbReference type="Proteomes" id="UP000620124">
    <property type="component" value="Unassembled WGS sequence"/>
</dbReference>
<reference evidence="2" key="1">
    <citation type="submission" date="2020-05" db="EMBL/GenBank/DDBJ databases">
        <title>Mycena genomes resolve the evolution of fungal bioluminescence.</title>
        <authorList>
            <person name="Tsai I.J."/>
        </authorList>
    </citation>
    <scope>NUCLEOTIDE SEQUENCE</scope>
    <source>
        <strain evidence="2">CCC161011</strain>
    </source>
</reference>
<gene>
    <name evidence="2" type="ORF">MVEN_00925900</name>
</gene>
<dbReference type="AlphaFoldDB" id="A0A8H6Y7Z3"/>
<protein>
    <submittedName>
        <fullName evidence="2">Uncharacterized protein</fullName>
    </submittedName>
</protein>
<evidence type="ECO:0000313" key="3">
    <source>
        <dbReference type="Proteomes" id="UP000620124"/>
    </source>
</evidence>